<evidence type="ECO:0000313" key="1">
    <source>
        <dbReference type="EMBL" id="JAC70219.1"/>
    </source>
</evidence>
<accession>A0A061RHH7</accession>
<protein>
    <submittedName>
        <fullName evidence="1">Uncharacterized protein</fullName>
    </submittedName>
</protein>
<organism evidence="1">
    <name type="scientific">Tetraselmis sp. GSL018</name>
    <dbReference type="NCBI Taxonomy" id="582737"/>
    <lineage>
        <taxon>Eukaryota</taxon>
        <taxon>Viridiplantae</taxon>
        <taxon>Chlorophyta</taxon>
        <taxon>core chlorophytes</taxon>
        <taxon>Chlorodendrophyceae</taxon>
        <taxon>Chlorodendrales</taxon>
        <taxon>Chlorodendraceae</taxon>
        <taxon>Tetraselmis</taxon>
    </lineage>
</organism>
<name>A0A061RHH7_9CHLO</name>
<gene>
    <name evidence="1" type="ORF">TSPGSL018_4635</name>
</gene>
<sequence>MVSRETSERRQLLDDVYRLRKRLNQGGVLQCRQQGMGRGAAARLQALAGSAYIFKLAIPSAPLACQLGETGGSPQAPPRF</sequence>
<dbReference type="AlphaFoldDB" id="A0A061RHH7"/>
<dbReference type="EMBL" id="GBEZ01015991">
    <property type="protein sequence ID" value="JAC70219.1"/>
    <property type="molecule type" value="Transcribed_RNA"/>
</dbReference>
<reference evidence="1" key="1">
    <citation type="submission" date="2014-05" db="EMBL/GenBank/DDBJ databases">
        <title>The transcriptome of the halophilic microalga Tetraselmis sp. GSL018 isolated from the Great Salt Lake, Utah.</title>
        <authorList>
            <person name="Jinkerson R.E."/>
            <person name="D'Adamo S."/>
            <person name="Posewitz M.C."/>
        </authorList>
    </citation>
    <scope>NUCLEOTIDE SEQUENCE</scope>
    <source>
        <strain evidence="1">GSL018</strain>
    </source>
</reference>
<proteinExistence type="predicted"/>